<keyword evidence="12" id="KW-1185">Reference proteome</keyword>
<keyword evidence="5" id="KW-0488">Methylation</keyword>
<evidence type="ECO:0000313" key="12">
    <source>
        <dbReference type="Proteomes" id="UP001556692"/>
    </source>
</evidence>
<dbReference type="PRINTS" id="PR00813">
    <property type="entry name" value="BCTERIALGSPG"/>
</dbReference>
<protein>
    <recommendedName>
        <fullName evidence="3">Type II secretion system core protein G</fullName>
    </recommendedName>
</protein>
<dbReference type="InterPro" id="IPR012902">
    <property type="entry name" value="N_methyl_site"/>
</dbReference>
<accession>A0ABV3SE60</accession>
<comment type="subcellular location">
    <subcellularLocation>
        <location evidence="1">Cell inner membrane</location>
        <topology evidence="1">Single-pass membrane protein</topology>
    </subcellularLocation>
</comment>
<dbReference type="InterPro" id="IPR045584">
    <property type="entry name" value="Pilin-like"/>
</dbReference>
<dbReference type="NCBIfam" id="TIGR02532">
    <property type="entry name" value="IV_pilin_GFxxxE"/>
    <property type="match status" value="1"/>
</dbReference>
<evidence type="ECO:0000256" key="9">
    <source>
        <dbReference type="ARBA" id="ARBA00023136"/>
    </source>
</evidence>
<organism evidence="11 12">
    <name type="scientific">Aquibium pacificus</name>
    <dbReference type="NCBI Taxonomy" id="3153579"/>
    <lineage>
        <taxon>Bacteria</taxon>
        <taxon>Pseudomonadati</taxon>
        <taxon>Pseudomonadota</taxon>
        <taxon>Alphaproteobacteria</taxon>
        <taxon>Hyphomicrobiales</taxon>
        <taxon>Phyllobacteriaceae</taxon>
        <taxon>Aquibium</taxon>
    </lineage>
</organism>
<keyword evidence="7" id="KW-0812">Transmembrane</keyword>
<name>A0ABV3SE60_9HYPH</name>
<dbReference type="Proteomes" id="UP001556692">
    <property type="component" value="Unassembled WGS sequence"/>
</dbReference>
<evidence type="ECO:0000256" key="8">
    <source>
        <dbReference type="ARBA" id="ARBA00022989"/>
    </source>
</evidence>
<sequence length="147" mass="16384">MFERLMRNHPFRTRPSRRRRRQAGFTLIEMLVVLAIIGLISALVGPRVLAQLSDSRERAAKLQIEAFSSALDIFFIDVGRYPNQSEGLTALVKQPSSLQTWNGPYLRGDNVPADPWGRDYIYSSDGHTFRIATAGPDGNGASSLPPR</sequence>
<dbReference type="NCBIfam" id="TIGR01710">
    <property type="entry name" value="typeII_sec_gspG"/>
    <property type="match status" value="1"/>
</dbReference>
<evidence type="ECO:0000259" key="10">
    <source>
        <dbReference type="Pfam" id="PF08334"/>
    </source>
</evidence>
<dbReference type="SUPFAM" id="SSF54523">
    <property type="entry name" value="Pili subunits"/>
    <property type="match status" value="1"/>
</dbReference>
<dbReference type="Pfam" id="PF07963">
    <property type="entry name" value="N_methyl"/>
    <property type="match status" value="1"/>
</dbReference>
<evidence type="ECO:0000256" key="4">
    <source>
        <dbReference type="ARBA" id="ARBA00022475"/>
    </source>
</evidence>
<keyword evidence="4" id="KW-1003">Cell membrane</keyword>
<evidence type="ECO:0000256" key="3">
    <source>
        <dbReference type="ARBA" id="ARBA00020042"/>
    </source>
</evidence>
<dbReference type="PROSITE" id="PS00409">
    <property type="entry name" value="PROKAR_NTER_METHYL"/>
    <property type="match status" value="1"/>
</dbReference>
<keyword evidence="8" id="KW-1133">Transmembrane helix</keyword>
<dbReference type="InterPro" id="IPR000983">
    <property type="entry name" value="Bac_GSPG_pilin"/>
</dbReference>
<gene>
    <name evidence="11" type="primary">gspG</name>
    <name evidence="11" type="ORF">ABGN05_01580</name>
</gene>
<dbReference type="PANTHER" id="PTHR30093:SF45">
    <property type="entry name" value="TYPE II SECRETION SYSTEM CORE PROTEIN G"/>
    <property type="match status" value="1"/>
</dbReference>
<keyword evidence="6" id="KW-0997">Cell inner membrane</keyword>
<dbReference type="RefSeq" id="WP_367952237.1">
    <property type="nucleotide sequence ID" value="NZ_JBDPGJ010000001.1"/>
</dbReference>
<dbReference type="EMBL" id="JBDPGJ010000001">
    <property type="protein sequence ID" value="MEX0404349.1"/>
    <property type="molecule type" value="Genomic_DNA"/>
</dbReference>
<dbReference type="InterPro" id="IPR010054">
    <property type="entry name" value="Type2_sec_GspG"/>
</dbReference>
<comment type="caution">
    <text evidence="11">The sequence shown here is derived from an EMBL/GenBank/DDBJ whole genome shotgun (WGS) entry which is preliminary data.</text>
</comment>
<dbReference type="Gene3D" id="3.30.700.10">
    <property type="entry name" value="Glycoprotein, Type 4 Pilin"/>
    <property type="match status" value="1"/>
</dbReference>
<dbReference type="PANTHER" id="PTHR30093">
    <property type="entry name" value="GENERAL SECRETION PATHWAY PROTEIN G"/>
    <property type="match status" value="1"/>
</dbReference>
<evidence type="ECO:0000313" key="11">
    <source>
        <dbReference type="EMBL" id="MEX0404349.1"/>
    </source>
</evidence>
<dbReference type="InterPro" id="IPR013545">
    <property type="entry name" value="T2SS_protein-GspG_C"/>
</dbReference>
<evidence type="ECO:0000256" key="6">
    <source>
        <dbReference type="ARBA" id="ARBA00022519"/>
    </source>
</evidence>
<evidence type="ECO:0000256" key="7">
    <source>
        <dbReference type="ARBA" id="ARBA00022692"/>
    </source>
</evidence>
<evidence type="ECO:0000256" key="1">
    <source>
        <dbReference type="ARBA" id="ARBA00004377"/>
    </source>
</evidence>
<dbReference type="Pfam" id="PF08334">
    <property type="entry name" value="T2SSG"/>
    <property type="match status" value="1"/>
</dbReference>
<evidence type="ECO:0000256" key="5">
    <source>
        <dbReference type="ARBA" id="ARBA00022481"/>
    </source>
</evidence>
<keyword evidence="9" id="KW-0472">Membrane</keyword>
<evidence type="ECO:0000256" key="2">
    <source>
        <dbReference type="ARBA" id="ARBA00009984"/>
    </source>
</evidence>
<reference evidence="11 12" key="1">
    <citation type="submission" date="2024-05" db="EMBL/GenBank/DDBJ databases">
        <authorList>
            <person name="Jiang F."/>
        </authorList>
    </citation>
    <scope>NUCLEOTIDE SEQUENCE [LARGE SCALE GENOMIC DNA]</scope>
    <source>
        <strain evidence="11 12">LZ166</strain>
    </source>
</reference>
<comment type="similarity">
    <text evidence="2">Belongs to the GSP G family.</text>
</comment>
<proteinExistence type="inferred from homology"/>
<feature type="domain" description="Type II secretion system protein GspG C-terminal" evidence="10">
    <location>
        <begin position="47"/>
        <end position="139"/>
    </location>
</feature>